<reference evidence="1" key="2">
    <citation type="journal article" date="2015" name="Fish Shellfish Immunol.">
        <title>Early steps in the European eel (Anguilla anguilla)-Vibrio vulnificus interaction in the gills: Role of the RtxA13 toxin.</title>
        <authorList>
            <person name="Callol A."/>
            <person name="Pajuelo D."/>
            <person name="Ebbesson L."/>
            <person name="Teles M."/>
            <person name="MacKenzie S."/>
            <person name="Amaro C."/>
        </authorList>
    </citation>
    <scope>NUCLEOTIDE SEQUENCE</scope>
</reference>
<organism evidence="1">
    <name type="scientific">Anguilla anguilla</name>
    <name type="common">European freshwater eel</name>
    <name type="synonym">Muraena anguilla</name>
    <dbReference type="NCBI Taxonomy" id="7936"/>
    <lineage>
        <taxon>Eukaryota</taxon>
        <taxon>Metazoa</taxon>
        <taxon>Chordata</taxon>
        <taxon>Craniata</taxon>
        <taxon>Vertebrata</taxon>
        <taxon>Euteleostomi</taxon>
        <taxon>Actinopterygii</taxon>
        <taxon>Neopterygii</taxon>
        <taxon>Teleostei</taxon>
        <taxon>Anguilliformes</taxon>
        <taxon>Anguillidae</taxon>
        <taxon>Anguilla</taxon>
    </lineage>
</organism>
<protein>
    <submittedName>
        <fullName evidence="1">Uncharacterized protein</fullName>
    </submittedName>
</protein>
<dbReference type="AlphaFoldDB" id="A0A0E9S8M2"/>
<sequence>MQVSEGTTLPFSKVSLGTLVMGITHNTLQHNGKSGKNYNQKSILYITGLSFSVFSVNDRSVLYRYLSDRTLPYTKCFH</sequence>
<reference evidence="1" key="1">
    <citation type="submission" date="2014-11" db="EMBL/GenBank/DDBJ databases">
        <authorList>
            <person name="Amaro Gonzalez C."/>
        </authorList>
    </citation>
    <scope>NUCLEOTIDE SEQUENCE</scope>
</reference>
<name>A0A0E9S8M2_ANGAN</name>
<evidence type="ECO:0000313" key="1">
    <source>
        <dbReference type="EMBL" id="JAH37729.1"/>
    </source>
</evidence>
<accession>A0A0E9S8M2</accession>
<proteinExistence type="predicted"/>
<dbReference type="EMBL" id="GBXM01070848">
    <property type="protein sequence ID" value="JAH37729.1"/>
    <property type="molecule type" value="Transcribed_RNA"/>
</dbReference>